<dbReference type="KEGG" id="zal:AZF00_04755"/>
<accession>A0A127M339</accession>
<sequence length="118" mass="13549">MEITNAKRNRAERSEGPSLRACYTNLENTMNTQDIEAAVNSIEQDIVESTGGVEYLNITLQTNGFVQIVEFAGIRIWDSESDDREYVDEFDEDSREPIEAHLRRALREELEKLARIVV</sequence>
<evidence type="ECO:0000313" key="1">
    <source>
        <dbReference type="EMBL" id="AMO67647.1"/>
    </source>
</evidence>
<proteinExistence type="predicted"/>
<evidence type="ECO:0000313" key="2">
    <source>
        <dbReference type="Proteomes" id="UP000074119"/>
    </source>
</evidence>
<dbReference type="STRING" id="1470434.AZF00_04755"/>
<gene>
    <name evidence="1" type="ORF">AZF00_04755</name>
</gene>
<dbReference type="EMBL" id="CP014544">
    <property type="protein sequence ID" value="AMO67647.1"/>
    <property type="molecule type" value="Genomic_DNA"/>
</dbReference>
<reference evidence="1 2" key="1">
    <citation type="submission" date="2015-12" db="EMBL/GenBank/DDBJ databases">
        <authorList>
            <person name="Shamseldin A."/>
            <person name="Moawad H."/>
            <person name="Abd El-Rahim W.M."/>
            <person name="Sadowsky M.J."/>
        </authorList>
    </citation>
    <scope>NUCLEOTIDE SEQUENCE [LARGE SCALE GENOMIC DNA]</scope>
    <source>
        <strain evidence="1 2">SM2</strain>
    </source>
</reference>
<name>A0A127M339_9GAMM</name>
<dbReference type="Proteomes" id="UP000074119">
    <property type="component" value="Chromosome"/>
</dbReference>
<dbReference type="AlphaFoldDB" id="A0A127M339"/>
<organism evidence="1 2">
    <name type="scientific">Zhongshania aliphaticivorans</name>
    <dbReference type="NCBI Taxonomy" id="1470434"/>
    <lineage>
        <taxon>Bacteria</taxon>
        <taxon>Pseudomonadati</taxon>
        <taxon>Pseudomonadota</taxon>
        <taxon>Gammaproteobacteria</taxon>
        <taxon>Cellvibrionales</taxon>
        <taxon>Spongiibacteraceae</taxon>
        <taxon>Zhongshania</taxon>
    </lineage>
</organism>
<protein>
    <submittedName>
        <fullName evidence="1">Uncharacterized protein</fullName>
    </submittedName>
</protein>